<dbReference type="Proteomes" id="UP000000268">
    <property type="component" value="Chromosome"/>
</dbReference>
<dbReference type="RefSeq" id="WP_012163175.1">
    <property type="nucleotide sequence ID" value="NC_009925.1"/>
</dbReference>
<reference evidence="1 2" key="1">
    <citation type="journal article" date="2008" name="Proc. Natl. Acad. Sci. U.S.A.">
        <title>Niche adaptation and genome expansion in the chlorophyll d-producing cyanobacterium Acaryochloris marina.</title>
        <authorList>
            <person name="Swingley W.D."/>
            <person name="Chen M."/>
            <person name="Cheung P.C."/>
            <person name="Conrad A.L."/>
            <person name="Dejesa L.C."/>
            <person name="Hao J."/>
            <person name="Honchak B.M."/>
            <person name="Karbach L.E."/>
            <person name="Kurdoglu A."/>
            <person name="Lahiri S."/>
            <person name="Mastrian S.D."/>
            <person name="Miyashita H."/>
            <person name="Page L."/>
            <person name="Ramakrishna P."/>
            <person name="Satoh S."/>
            <person name="Sattley W.M."/>
            <person name="Shimada Y."/>
            <person name="Taylor H.L."/>
            <person name="Tomo T."/>
            <person name="Tsuchiya T."/>
            <person name="Wang Z.T."/>
            <person name="Raymond J."/>
            <person name="Mimuro M."/>
            <person name="Blankenship R.E."/>
            <person name="Touchman J.W."/>
        </authorList>
    </citation>
    <scope>NUCLEOTIDE SEQUENCE [LARGE SCALE GENOMIC DNA]</scope>
    <source>
        <strain evidence="2">MBIC 11017</strain>
    </source>
</reference>
<evidence type="ECO:0000313" key="2">
    <source>
        <dbReference type="Proteomes" id="UP000000268"/>
    </source>
</evidence>
<accession>B0C844</accession>
<evidence type="ECO:0000313" key="1">
    <source>
        <dbReference type="EMBL" id="ABW27728.1"/>
    </source>
</evidence>
<gene>
    <name evidence="1" type="ordered locus">AM1_2728</name>
</gene>
<dbReference type="EMBL" id="CP000828">
    <property type="protein sequence ID" value="ABW27728.1"/>
    <property type="molecule type" value="Genomic_DNA"/>
</dbReference>
<organism evidence="1 2">
    <name type="scientific">Acaryochloris marina (strain MBIC 11017)</name>
    <dbReference type="NCBI Taxonomy" id="329726"/>
    <lineage>
        <taxon>Bacteria</taxon>
        <taxon>Bacillati</taxon>
        <taxon>Cyanobacteriota</taxon>
        <taxon>Cyanophyceae</taxon>
        <taxon>Acaryochloridales</taxon>
        <taxon>Acaryochloridaceae</taxon>
        <taxon>Acaryochloris</taxon>
    </lineage>
</organism>
<dbReference type="HOGENOM" id="CLU_684469_0_0_3"/>
<name>B0C844_ACAM1</name>
<proteinExistence type="predicted"/>
<protein>
    <submittedName>
        <fullName evidence="1">Uncharacterized protein</fullName>
    </submittedName>
</protein>
<dbReference type="KEGG" id="amr:AM1_2728"/>
<dbReference type="STRING" id="329726.AM1_2728"/>
<dbReference type="AlphaFoldDB" id="B0C844"/>
<sequence length="402" mass="44699">MVNIAQSVKLMGLIGCSSLLVNCTLLRKTASEPDAFRLEAMPIEYESLASKPAVPMSKVFQLSFYDYDFNWKKVIKTVDVAPLQYRGNEPQFALDNNGREYLTYPVPGRTKVEGKSVLTDTPLNWYGQGPAIVFERKPGTVIMPLLPDHSYKTVKAEIESTGGKVLGIFGTTFKGFTKKKEAIPLSYVYFNPNRLPKNAGQTELPIYRSSKISGQSAPNILLSGLVTYADGRSAYLDFSDLEGEGKTSNERLDDIKGQIRKELEQLEAQPDVAMVTIDTHGVIRKPEDIEAVLERGEYKRGGPFMLHETQSVARGIRVFDEETKAYVGSMITPSLLMKDCLAVAKQRFGEDAVIQFLDGDAPAAAYFEDYDPTAELELKDPIVLHAFRLRGAKGLELIVQYD</sequence>
<keyword evidence="2" id="KW-1185">Reference proteome</keyword>
<dbReference type="OrthoDB" id="9817096at2"/>